<keyword evidence="10" id="KW-1185">Reference proteome</keyword>
<keyword evidence="5" id="KW-0539">Nucleus</keyword>
<keyword evidence="4" id="KW-0804">Transcription</keyword>
<feature type="region of interest" description="Disordered" evidence="6">
    <location>
        <begin position="255"/>
        <end position="280"/>
    </location>
</feature>
<dbReference type="PROSITE" id="PS51011">
    <property type="entry name" value="ARID"/>
    <property type="match status" value="1"/>
</dbReference>
<dbReference type="SMART" id="SM00501">
    <property type="entry name" value="BRIGHT"/>
    <property type="match status" value="1"/>
</dbReference>
<gene>
    <name evidence="9" type="ORF">MELIAE_LOCUS4600</name>
</gene>
<feature type="region of interest" description="Disordered" evidence="6">
    <location>
        <begin position="412"/>
        <end position="478"/>
    </location>
</feature>
<accession>A0A9P0B0N8</accession>
<evidence type="ECO:0000256" key="3">
    <source>
        <dbReference type="ARBA" id="ARBA00023125"/>
    </source>
</evidence>
<evidence type="ECO:0008006" key="11">
    <source>
        <dbReference type="Google" id="ProtNLM"/>
    </source>
</evidence>
<dbReference type="InterPro" id="IPR036431">
    <property type="entry name" value="ARID_dom_sf"/>
</dbReference>
<evidence type="ECO:0000256" key="6">
    <source>
        <dbReference type="SAM" id="MobiDB-lite"/>
    </source>
</evidence>
<dbReference type="PANTHER" id="PTHR15348:SF0">
    <property type="entry name" value="PROTEIN DEAD RINGER"/>
    <property type="match status" value="1"/>
</dbReference>
<keyword evidence="3" id="KW-0238">DNA-binding</keyword>
<organism evidence="9 10">
    <name type="scientific">Brassicogethes aeneus</name>
    <name type="common">Rape pollen beetle</name>
    <name type="synonym">Meligethes aeneus</name>
    <dbReference type="NCBI Taxonomy" id="1431903"/>
    <lineage>
        <taxon>Eukaryota</taxon>
        <taxon>Metazoa</taxon>
        <taxon>Ecdysozoa</taxon>
        <taxon>Arthropoda</taxon>
        <taxon>Hexapoda</taxon>
        <taxon>Insecta</taxon>
        <taxon>Pterygota</taxon>
        <taxon>Neoptera</taxon>
        <taxon>Endopterygota</taxon>
        <taxon>Coleoptera</taxon>
        <taxon>Polyphaga</taxon>
        <taxon>Cucujiformia</taxon>
        <taxon>Nitidulidae</taxon>
        <taxon>Meligethinae</taxon>
        <taxon>Brassicogethes</taxon>
    </lineage>
</organism>
<feature type="region of interest" description="Disordered" evidence="6">
    <location>
        <begin position="311"/>
        <end position="338"/>
    </location>
</feature>
<reference evidence="9" key="1">
    <citation type="submission" date="2021-12" db="EMBL/GenBank/DDBJ databases">
        <authorList>
            <person name="King R."/>
        </authorList>
    </citation>
    <scope>NUCLEOTIDE SEQUENCE</scope>
</reference>
<dbReference type="GO" id="GO:0005634">
    <property type="term" value="C:nucleus"/>
    <property type="evidence" value="ECO:0007669"/>
    <property type="project" value="UniProtKB-SubCell"/>
</dbReference>
<feature type="compositionally biased region" description="Basic and acidic residues" evidence="6">
    <location>
        <begin position="30"/>
        <end position="44"/>
    </location>
</feature>
<keyword evidence="2" id="KW-0805">Transcription regulation</keyword>
<dbReference type="InterPro" id="IPR001606">
    <property type="entry name" value="ARID_dom"/>
</dbReference>
<dbReference type="GO" id="GO:0006357">
    <property type="term" value="P:regulation of transcription by RNA polymerase II"/>
    <property type="evidence" value="ECO:0007669"/>
    <property type="project" value="InterPro"/>
</dbReference>
<feature type="domain" description="ARID" evidence="7">
    <location>
        <begin position="151"/>
        <end position="243"/>
    </location>
</feature>
<dbReference type="PROSITE" id="PS51486">
    <property type="entry name" value="REKLES"/>
    <property type="match status" value="1"/>
</dbReference>
<evidence type="ECO:0000256" key="5">
    <source>
        <dbReference type="ARBA" id="ARBA00023242"/>
    </source>
</evidence>
<dbReference type="PANTHER" id="PTHR15348">
    <property type="entry name" value="AT-RICH INTERACTIVE DOMAIN-CONTAINING PROTEIN ARID DOMAIN- CONTAINING PROTEIN DEAD RINGER PROTEIN B-CELL REGULATOR OF IGH TRANSCRIPTION BRIGHT"/>
    <property type="match status" value="1"/>
</dbReference>
<dbReference type="GO" id="GO:0003677">
    <property type="term" value="F:DNA binding"/>
    <property type="evidence" value="ECO:0007669"/>
    <property type="project" value="UniProtKB-KW"/>
</dbReference>
<comment type="subcellular location">
    <subcellularLocation>
        <location evidence="1">Nucleus</location>
    </subcellularLocation>
</comment>
<name>A0A9P0B0N8_BRAAE</name>
<dbReference type="InterPro" id="IPR023334">
    <property type="entry name" value="REKLES_domain"/>
</dbReference>
<proteinExistence type="predicted"/>
<dbReference type="CDD" id="cd16881">
    <property type="entry name" value="ARID_Dri-like"/>
    <property type="match status" value="1"/>
</dbReference>
<feature type="compositionally biased region" description="Acidic residues" evidence="6">
    <location>
        <begin position="439"/>
        <end position="448"/>
    </location>
</feature>
<feature type="compositionally biased region" description="Basic and acidic residues" evidence="6">
    <location>
        <begin position="1"/>
        <end position="11"/>
    </location>
</feature>
<dbReference type="OrthoDB" id="10044343at2759"/>
<evidence type="ECO:0000313" key="10">
    <source>
        <dbReference type="Proteomes" id="UP001154078"/>
    </source>
</evidence>
<feature type="domain" description="REKLES" evidence="8">
    <location>
        <begin position="416"/>
        <end position="501"/>
    </location>
</feature>
<dbReference type="InterPro" id="IPR045147">
    <property type="entry name" value="ARI3A/B/C"/>
</dbReference>
<feature type="region of interest" description="Disordered" evidence="6">
    <location>
        <begin position="1"/>
        <end position="44"/>
    </location>
</feature>
<feature type="compositionally biased region" description="Polar residues" evidence="6">
    <location>
        <begin position="266"/>
        <end position="277"/>
    </location>
</feature>
<feature type="compositionally biased region" description="Low complexity" evidence="6">
    <location>
        <begin position="117"/>
        <end position="134"/>
    </location>
</feature>
<dbReference type="AlphaFoldDB" id="A0A9P0B0N8"/>
<evidence type="ECO:0000256" key="2">
    <source>
        <dbReference type="ARBA" id="ARBA00023015"/>
    </source>
</evidence>
<feature type="compositionally biased region" description="Low complexity" evidence="6">
    <location>
        <begin position="321"/>
        <end position="335"/>
    </location>
</feature>
<evidence type="ECO:0000256" key="4">
    <source>
        <dbReference type="ARBA" id="ARBA00023163"/>
    </source>
</evidence>
<dbReference type="EMBL" id="OV121133">
    <property type="protein sequence ID" value="CAH0552155.1"/>
    <property type="molecule type" value="Genomic_DNA"/>
</dbReference>
<evidence type="ECO:0000259" key="7">
    <source>
        <dbReference type="PROSITE" id="PS51011"/>
    </source>
</evidence>
<feature type="compositionally biased region" description="Polar residues" evidence="6">
    <location>
        <begin position="456"/>
        <end position="465"/>
    </location>
</feature>
<dbReference type="Pfam" id="PF01388">
    <property type="entry name" value="ARID"/>
    <property type="match status" value="1"/>
</dbReference>
<evidence type="ECO:0000313" key="9">
    <source>
        <dbReference type="EMBL" id="CAH0552155.1"/>
    </source>
</evidence>
<dbReference type="Proteomes" id="UP001154078">
    <property type="component" value="Chromosome 2"/>
</dbReference>
<protein>
    <recommendedName>
        <fullName evidence="11">Protein dead ringer</fullName>
    </recommendedName>
</protein>
<evidence type="ECO:0000259" key="8">
    <source>
        <dbReference type="PROSITE" id="PS51486"/>
    </source>
</evidence>
<feature type="region of interest" description="Disordered" evidence="6">
    <location>
        <begin position="109"/>
        <end position="134"/>
    </location>
</feature>
<sequence length="507" mass="56884">MEMDPQEREPDMGDESPISHNDDDISDGEASPRDHDQDQDSCDEMRRHGMMTDHVDVLAKLKMQVRDIKVGDDFDSSRSLSYPRAMAGPEGFQLPVPFPFPHPAAAFLPPMAPQPAAPSSGSSHSSEGSQSSQHTWSFEEQFKQLYEINDDPKRKEFLDDLFSFMQKRGTPINRLPIMAKSVLDLYELYNLVIARGGLVDVINKKLWQEIIKGLHLPSSITSAAFTLRTQYMKYLYPYECEKRRLSTPQELQAAIDGNRREGRRSSYGQYDSMQRSPNAAHPMTTPLSLISQQQQLAARMNSMMAGGMNLHNGAHHPSHPQPLGQPLNGGPVPGLAPGELESRMMEYMKLLNKEIRSSAATPPRQDLSPPNAPTSPINHLELSRINLWNIYNNNQVAVEPQKHLFQVPLNLSEPSPQIKREPENRESPPPGKKRMFTKDEEEVDEEQELEHPPTPKSLSPTTHIKINSRGDSRNGDNSLVVSMELNGVTYQGVLFAQNAPNRTAITS</sequence>
<dbReference type="FunFam" id="1.10.150.60:FF:000007">
    <property type="entry name" value="AT-rich interactive domain-containing protein 3C"/>
    <property type="match status" value="1"/>
</dbReference>
<dbReference type="Gene3D" id="1.10.150.60">
    <property type="entry name" value="ARID DNA-binding domain"/>
    <property type="match status" value="1"/>
</dbReference>
<evidence type="ECO:0000256" key="1">
    <source>
        <dbReference type="ARBA" id="ARBA00004123"/>
    </source>
</evidence>
<dbReference type="SUPFAM" id="SSF46774">
    <property type="entry name" value="ARID-like"/>
    <property type="match status" value="1"/>
</dbReference>
<dbReference type="SMART" id="SM01014">
    <property type="entry name" value="ARID"/>
    <property type="match status" value="1"/>
</dbReference>